<name>A0A3P7M1C3_DIBLA</name>
<sequence length="325" mass="35759">MKSAKRSGSRTGCGCQAAINLLEKCISTIYNSHTRYFNKAPNSRKMKNTRTREGLRIARVPTSGGKTYCKAPDVDATLSWPFACSLLSRLTTELSDVDDHSAAEALSQLFDLAVVRQRFPSLAKSPIPLDDSSITDLCQTSLNGLFVSVLSHFQRKGTSKSRLLQLIAEMCRGNLRLLWKETFDQTLQIVLTELKEPSATQRLELAQSAAGALAALVYLYPVEYRSTGESLKKNCPSVGRSKQPDLLDGNIVIQQQAGKVTWRIKMAHEAIELACLHALVQLLCHRRLGVTNGFPGLDATQTVRAVQALWPSIFHDSSLVATNAK</sequence>
<evidence type="ECO:0000313" key="1">
    <source>
        <dbReference type="EMBL" id="VDN12111.1"/>
    </source>
</evidence>
<protein>
    <submittedName>
        <fullName evidence="1">Uncharacterized protein</fullName>
    </submittedName>
</protein>
<evidence type="ECO:0000313" key="2">
    <source>
        <dbReference type="Proteomes" id="UP000281553"/>
    </source>
</evidence>
<proteinExistence type="predicted"/>
<reference evidence="1 2" key="1">
    <citation type="submission" date="2018-11" db="EMBL/GenBank/DDBJ databases">
        <authorList>
            <consortium name="Pathogen Informatics"/>
        </authorList>
    </citation>
    <scope>NUCLEOTIDE SEQUENCE [LARGE SCALE GENOMIC DNA]</scope>
</reference>
<gene>
    <name evidence="1" type="ORF">DILT_LOCUS7942</name>
</gene>
<dbReference type="OrthoDB" id="66533at2759"/>
<dbReference type="AlphaFoldDB" id="A0A3P7M1C3"/>
<feature type="non-terminal residue" evidence="1">
    <location>
        <position position="325"/>
    </location>
</feature>
<accession>A0A3P7M1C3</accession>
<dbReference type="EMBL" id="UYRU01053048">
    <property type="protein sequence ID" value="VDN12111.1"/>
    <property type="molecule type" value="Genomic_DNA"/>
</dbReference>
<organism evidence="1 2">
    <name type="scientific">Dibothriocephalus latus</name>
    <name type="common">Fish tapeworm</name>
    <name type="synonym">Diphyllobothrium latum</name>
    <dbReference type="NCBI Taxonomy" id="60516"/>
    <lineage>
        <taxon>Eukaryota</taxon>
        <taxon>Metazoa</taxon>
        <taxon>Spiralia</taxon>
        <taxon>Lophotrochozoa</taxon>
        <taxon>Platyhelminthes</taxon>
        <taxon>Cestoda</taxon>
        <taxon>Eucestoda</taxon>
        <taxon>Diphyllobothriidea</taxon>
        <taxon>Diphyllobothriidae</taxon>
        <taxon>Dibothriocephalus</taxon>
    </lineage>
</organism>
<dbReference type="Proteomes" id="UP000281553">
    <property type="component" value="Unassembled WGS sequence"/>
</dbReference>
<keyword evidence="2" id="KW-1185">Reference proteome</keyword>